<proteinExistence type="predicted"/>
<dbReference type="Proteomes" id="UP000054011">
    <property type="component" value="Unassembled WGS sequence"/>
</dbReference>
<gene>
    <name evidence="1" type="ORF">ATE80_13680</name>
</gene>
<evidence type="ECO:0000313" key="1">
    <source>
        <dbReference type="EMBL" id="KUH38239.1"/>
    </source>
</evidence>
<organism evidence="1 2">
    <name type="scientific">Streptomyces kanasensis</name>
    <dbReference type="NCBI Taxonomy" id="936756"/>
    <lineage>
        <taxon>Bacteria</taxon>
        <taxon>Bacillati</taxon>
        <taxon>Actinomycetota</taxon>
        <taxon>Actinomycetes</taxon>
        <taxon>Kitasatosporales</taxon>
        <taxon>Streptomycetaceae</taxon>
        <taxon>Streptomyces</taxon>
    </lineage>
</organism>
<reference evidence="1 2" key="1">
    <citation type="submission" date="2015-11" db="EMBL/GenBank/DDBJ databases">
        <title>Genome-wide analysis reveals the secondary metabolome in Streptomyces kanasensis ZX01.</title>
        <authorList>
            <person name="Zhang G."/>
            <person name="Han L."/>
            <person name="Feng J."/>
            <person name="Zhang X."/>
        </authorList>
    </citation>
    <scope>NUCLEOTIDE SEQUENCE [LARGE SCALE GENOMIC DNA]</scope>
    <source>
        <strain evidence="1 2">ZX01</strain>
    </source>
</reference>
<dbReference type="AlphaFoldDB" id="A0A100Y5U3"/>
<evidence type="ECO:0000313" key="2">
    <source>
        <dbReference type="Proteomes" id="UP000054011"/>
    </source>
</evidence>
<dbReference type="EMBL" id="LNSV01000029">
    <property type="protein sequence ID" value="KUH38239.1"/>
    <property type="molecule type" value="Genomic_DNA"/>
</dbReference>
<sequence length="102" mass="11573">MLLIHLDRSRPVAWNDPAFWEILLGPGVRMDPDVLSERGSIYRLRFDTRDGGRRATQIRIETSTSTGSPDWFSLDKLLLTEEGLSLSRQEGCSPTGQRASRR</sequence>
<protein>
    <submittedName>
        <fullName evidence="1">Uncharacterized protein</fullName>
    </submittedName>
</protein>
<keyword evidence="2" id="KW-1185">Reference proteome</keyword>
<comment type="caution">
    <text evidence="1">The sequence shown here is derived from an EMBL/GenBank/DDBJ whole genome shotgun (WGS) entry which is preliminary data.</text>
</comment>
<accession>A0A100Y5U3</accession>
<name>A0A100Y5U3_9ACTN</name>